<dbReference type="SUPFAM" id="SSF52540">
    <property type="entry name" value="P-loop containing nucleoside triphosphate hydrolases"/>
    <property type="match status" value="1"/>
</dbReference>
<evidence type="ECO:0000313" key="8">
    <source>
        <dbReference type="EMBL" id="TET44878.1"/>
    </source>
</evidence>
<evidence type="ECO:0000313" key="9">
    <source>
        <dbReference type="Proteomes" id="UP000315525"/>
    </source>
</evidence>
<dbReference type="InterPro" id="IPR011990">
    <property type="entry name" value="TPR-like_helical_dom_sf"/>
</dbReference>
<dbReference type="PANTHER" id="PTHR32071">
    <property type="entry name" value="TRANSCRIPTIONAL REGULATORY PROTEIN"/>
    <property type="match status" value="1"/>
</dbReference>
<accession>A0A523UQR7</accession>
<keyword evidence="5" id="KW-0804">Transcription</keyword>
<keyword evidence="3" id="KW-0805">Transcription regulation</keyword>
<proteinExistence type="predicted"/>
<sequence>EDLKKHLAVAPSTHIALKCLSKTETKDMVQGMFLAMHNPGEITEAVYGLSGGLPLLVEEAVGSMVGADILQRKRKRWHLKSEALKRVKPSEKSEWLLSGQLENVRPLEMEILQIASLLRGGFTREMLRDVVGISDDDAPSALMSLVSSGLIGEETGGRFAISNGYLASFIRDQMLEKRQRALHLKIGAVLERSQPAEAARHYMLGGDKEKAFKIGLKQARASEESGKNRDACELYEIALEAAPEPEDKFGILKELVRLHDTLADFKEALQAAQKAIRIGRDIEKPVDKLQVKAAVIHRKLGEQEKSRVILNQVMSETRDNRARCYALCELAWLHMEKNEHKKASDICEEARKIALANKDETGLARAYHNMGTVKWRERKLEAAERLIGKSVSLKLKLGQHASAAGSLNNLGAIYWSKGNMEEAGRAYNEALKEFEKAGDRAGIALAHRNLGLVAWALGEWELAAKSYENAYSIEEGIGNHEALARLDNMIGVAEEHLGNWKSALRHFNRLLRFSRSRGHKRGMASSLIGIGTLFFKMGDLTRALESFKKSLPLARTARNLEDEALCHVNLAMTKKELGDLDAAMDNINECITIFEREGMEKDLATAYRVKAEILLSQNEILAASKSARTAASLARRAEDRLELSQTYRVLGMMPGTSAKTREEYFQKSTKIAEDMKARYHLGKALLSYGQFLLNTEGRLAESLQQLRSATEIFEHLGAKRDLEAARKACANAISRIVDMRGFGAGVLQVSALNEIASLISSMTDISAVYQKVVDSVVNLLGAERGLLLLFSESGKRLEVAAENSMDKATTKDARTLSKGVIREAAGKGVAVICDDAAADPRFNRNRSVILNNIHSLLCVPLKLRQEIIGTIYVDSRVDKRLFSKDDIPFVNTLANIMAMAIDNARYHQEIRDENVHLRTEVRDKYSLGNIIGKSDVMQDVFNMISRVAGTDTTVLIEGETGTGKELVARAIHYGSRRADKRFLTIDCSALPDTLLESELFGHKRGSFTGAAYNKRGLFEAADGGTVFLDEIGDASPSVQSRLLRVLEQSEVRRVGESSYREVDVRILCATNKNLRREIGRGRFREDLYFRLNVLNIKLPPLKKRRQDIPLLANHFLRQAEKELGKRMTGITPAAVRLLMAHGWPGNVRELQHEIERACALVSPSKPITAHSLSPAVRGKEERREELDTLVGITQDLEKRIIEEALENLDWNRSWVAKELGLSRQGLLKKMRRHGLTGKETTQEV</sequence>
<dbReference type="InterPro" id="IPR025662">
    <property type="entry name" value="Sigma_54_int_dom_ATP-bd_1"/>
</dbReference>
<evidence type="ECO:0000256" key="2">
    <source>
        <dbReference type="ARBA" id="ARBA00022840"/>
    </source>
</evidence>
<dbReference type="SMART" id="SM00065">
    <property type="entry name" value="GAF"/>
    <property type="match status" value="1"/>
</dbReference>
<dbReference type="PROSITE" id="PS50005">
    <property type="entry name" value="TPR"/>
    <property type="match status" value="2"/>
</dbReference>
<evidence type="ECO:0000256" key="4">
    <source>
        <dbReference type="ARBA" id="ARBA00023125"/>
    </source>
</evidence>
<name>A0A523UQR7_UNCT6</name>
<dbReference type="Proteomes" id="UP000315525">
    <property type="component" value="Unassembled WGS sequence"/>
</dbReference>
<keyword evidence="4" id="KW-0238">DNA-binding</keyword>
<keyword evidence="1" id="KW-0547">Nucleotide-binding</keyword>
<dbReference type="GO" id="GO:0006355">
    <property type="term" value="P:regulation of DNA-templated transcription"/>
    <property type="evidence" value="ECO:0007669"/>
    <property type="project" value="InterPro"/>
</dbReference>
<dbReference type="InterPro" id="IPR025943">
    <property type="entry name" value="Sigma_54_int_dom_ATP-bd_2"/>
</dbReference>
<dbReference type="PROSITE" id="PS50045">
    <property type="entry name" value="SIGMA54_INTERACT_4"/>
    <property type="match status" value="1"/>
</dbReference>
<dbReference type="Gene3D" id="1.25.40.10">
    <property type="entry name" value="Tetratricopeptide repeat domain"/>
    <property type="match status" value="4"/>
</dbReference>
<dbReference type="Gene3D" id="3.30.450.40">
    <property type="match status" value="1"/>
</dbReference>
<keyword evidence="6" id="KW-0802">TPR repeat</keyword>
<dbReference type="EMBL" id="SOJN01000106">
    <property type="protein sequence ID" value="TET44878.1"/>
    <property type="molecule type" value="Genomic_DNA"/>
</dbReference>
<dbReference type="InterPro" id="IPR003593">
    <property type="entry name" value="AAA+_ATPase"/>
</dbReference>
<dbReference type="SUPFAM" id="SSF55781">
    <property type="entry name" value="GAF domain-like"/>
    <property type="match status" value="1"/>
</dbReference>
<dbReference type="InterPro" id="IPR003018">
    <property type="entry name" value="GAF"/>
</dbReference>
<dbReference type="AlphaFoldDB" id="A0A523UQR7"/>
<dbReference type="InterPro" id="IPR026000">
    <property type="entry name" value="Apc5_dom"/>
</dbReference>
<evidence type="ECO:0000256" key="3">
    <source>
        <dbReference type="ARBA" id="ARBA00023015"/>
    </source>
</evidence>
<evidence type="ECO:0000256" key="1">
    <source>
        <dbReference type="ARBA" id="ARBA00022741"/>
    </source>
</evidence>
<organism evidence="8 9">
    <name type="scientific">candidate division TA06 bacterium</name>
    <dbReference type="NCBI Taxonomy" id="2250710"/>
    <lineage>
        <taxon>Bacteria</taxon>
        <taxon>Bacteria division TA06</taxon>
    </lineage>
</organism>
<evidence type="ECO:0000259" key="7">
    <source>
        <dbReference type="PROSITE" id="PS50045"/>
    </source>
</evidence>
<dbReference type="CDD" id="cd00009">
    <property type="entry name" value="AAA"/>
    <property type="match status" value="1"/>
</dbReference>
<dbReference type="Pfam" id="PF00158">
    <property type="entry name" value="Sigma54_activat"/>
    <property type="match status" value="1"/>
</dbReference>
<dbReference type="InterPro" id="IPR058031">
    <property type="entry name" value="AAA_lid_NorR"/>
</dbReference>
<dbReference type="GO" id="GO:0043565">
    <property type="term" value="F:sequence-specific DNA binding"/>
    <property type="evidence" value="ECO:0007669"/>
    <property type="project" value="InterPro"/>
</dbReference>
<dbReference type="SMART" id="SM00382">
    <property type="entry name" value="AAA"/>
    <property type="match status" value="1"/>
</dbReference>
<dbReference type="SUPFAM" id="SSF46689">
    <property type="entry name" value="Homeodomain-like"/>
    <property type="match status" value="1"/>
</dbReference>
<dbReference type="InterPro" id="IPR027417">
    <property type="entry name" value="P-loop_NTPase"/>
</dbReference>
<dbReference type="SMART" id="SM00028">
    <property type="entry name" value="TPR"/>
    <property type="match status" value="10"/>
</dbReference>
<dbReference type="Pfam" id="PF13424">
    <property type="entry name" value="TPR_12"/>
    <property type="match status" value="2"/>
</dbReference>
<dbReference type="PROSITE" id="PS00676">
    <property type="entry name" value="SIGMA54_INTERACT_2"/>
    <property type="match status" value="1"/>
</dbReference>
<dbReference type="InterPro" id="IPR029016">
    <property type="entry name" value="GAF-like_dom_sf"/>
</dbReference>
<feature type="non-terminal residue" evidence="8">
    <location>
        <position position="1"/>
    </location>
</feature>
<dbReference type="PRINTS" id="PR01590">
    <property type="entry name" value="HTHFIS"/>
</dbReference>
<feature type="repeat" description="TPR" evidence="6">
    <location>
        <begin position="524"/>
        <end position="557"/>
    </location>
</feature>
<reference evidence="8 9" key="1">
    <citation type="submission" date="2019-03" db="EMBL/GenBank/DDBJ databases">
        <title>Metabolic potential of uncultured bacteria and archaea associated with petroleum seepage in deep-sea sediments.</title>
        <authorList>
            <person name="Dong X."/>
            <person name="Hubert C."/>
        </authorList>
    </citation>
    <scope>NUCLEOTIDE SEQUENCE [LARGE SCALE GENOMIC DNA]</scope>
    <source>
        <strain evidence="8">E44_bin18</strain>
    </source>
</reference>
<feature type="repeat" description="TPR" evidence="6">
    <location>
        <begin position="404"/>
        <end position="437"/>
    </location>
</feature>
<dbReference type="InterPro" id="IPR009057">
    <property type="entry name" value="Homeodomain-like_sf"/>
</dbReference>
<dbReference type="FunFam" id="3.40.50.300:FF:000006">
    <property type="entry name" value="DNA-binding transcriptional regulator NtrC"/>
    <property type="match status" value="1"/>
</dbReference>
<dbReference type="Pfam" id="PF25601">
    <property type="entry name" value="AAA_lid_14"/>
    <property type="match status" value="1"/>
</dbReference>
<protein>
    <submittedName>
        <fullName evidence="8">Tetratricopeptide repeat protein</fullName>
    </submittedName>
</protein>
<feature type="domain" description="Sigma-54 factor interaction" evidence="7">
    <location>
        <begin position="930"/>
        <end position="1159"/>
    </location>
</feature>
<dbReference type="InterPro" id="IPR025944">
    <property type="entry name" value="Sigma_54_int_dom_CS"/>
</dbReference>
<dbReference type="PROSITE" id="PS00688">
    <property type="entry name" value="SIGMA54_INTERACT_3"/>
    <property type="match status" value="1"/>
</dbReference>
<dbReference type="PROSITE" id="PS00675">
    <property type="entry name" value="SIGMA54_INTERACT_1"/>
    <property type="match status" value="1"/>
</dbReference>
<keyword evidence="2" id="KW-0067">ATP-binding</keyword>
<dbReference type="InterPro" id="IPR019734">
    <property type="entry name" value="TPR_rpt"/>
</dbReference>
<dbReference type="InterPro" id="IPR002197">
    <property type="entry name" value="HTH_Fis"/>
</dbReference>
<dbReference type="Pfam" id="PF02954">
    <property type="entry name" value="HTH_8"/>
    <property type="match status" value="1"/>
</dbReference>
<dbReference type="GO" id="GO:0005524">
    <property type="term" value="F:ATP binding"/>
    <property type="evidence" value="ECO:0007669"/>
    <property type="project" value="UniProtKB-KW"/>
</dbReference>
<dbReference type="Pfam" id="PF13181">
    <property type="entry name" value="TPR_8"/>
    <property type="match status" value="1"/>
</dbReference>
<dbReference type="SUPFAM" id="SSF48452">
    <property type="entry name" value="TPR-like"/>
    <property type="match status" value="3"/>
</dbReference>
<comment type="caution">
    <text evidence="8">The sequence shown here is derived from an EMBL/GenBank/DDBJ whole genome shotgun (WGS) entry which is preliminary data.</text>
</comment>
<dbReference type="Gene3D" id="3.40.50.300">
    <property type="entry name" value="P-loop containing nucleotide triphosphate hydrolases"/>
    <property type="match status" value="1"/>
</dbReference>
<evidence type="ECO:0000256" key="6">
    <source>
        <dbReference type="PROSITE-ProRule" id="PRU00339"/>
    </source>
</evidence>
<dbReference type="Gene3D" id="1.10.8.60">
    <property type="match status" value="1"/>
</dbReference>
<dbReference type="Pfam" id="PF01590">
    <property type="entry name" value="GAF"/>
    <property type="match status" value="1"/>
</dbReference>
<dbReference type="Gene3D" id="1.10.10.60">
    <property type="entry name" value="Homeodomain-like"/>
    <property type="match status" value="1"/>
</dbReference>
<dbReference type="Pfam" id="PF12862">
    <property type="entry name" value="ANAPC5"/>
    <property type="match status" value="2"/>
</dbReference>
<gene>
    <name evidence="8" type="ORF">E3J62_09120</name>
</gene>
<evidence type="ECO:0000256" key="5">
    <source>
        <dbReference type="ARBA" id="ARBA00023163"/>
    </source>
</evidence>
<dbReference type="InterPro" id="IPR002078">
    <property type="entry name" value="Sigma_54_int"/>
</dbReference>